<organism evidence="1 2">
    <name type="scientific">Canna indica</name>
    <name type="common">Indian-shot</name>
    <dbReference type="NCBI Taxonomy" id="4628"/>
    <lineage>
        <taxon>Eukaryota</taxon>
        <taxon>Viridiplantae</taxon>
        <taxon>Streptophyta</taxon>
        <taxon>Embryophyta</taxon>
        <taxon>Tracheophyta</taxon>
        <taxon>Spermatophyta</taxon>
        <taxon>Magnoliopsida</taxon>
        <taxon>Liliopsida</taxon>
        <taxon>Zingiberales</taxon>
        <taxon>Cannaceae</taxon>
        <taxon>Canna</taxon>
    </lineage>
</organism>
<keyword evidence="2" id="KW-1185">Reference proteome</keyword>
<proteinExistence type="predicted"/>
<name>A0AAQ3Q1G2_9LILI</name>
<dbReference type="EMBL" id="CP136890">
    <property type="protein sequence ID" value="WOK92482.1"/>
    <property type="molecule type" value="Genomic_DNA"/>
</dbReference>
<dbReference type="Proteomes" id="UP001327560">
    <property type="component" value="Chromosome 1"/>
</dbReference>
<protein>
    <submittedName>
        <fullName evidence="1">Uncharacterized protein</fullName>
    </submittedName>
</protein>
<accession>A0AAQ3Q1G2</accession>
<evidence type="ECO:0000313" key="2">
    <source>
        <dbReference type="Proteomes" id="UP001327560"/>
    </source>
</evidence>
<gene>
    <name evidence="1" type="ORF">Cni_G01173</name>
</gene>
<dbReference type="AlphaFoldDB" id="A0AAQ3Q1G2"/>
<sequence length="68" mass="7653">MVEELRAFVEQDKGDAEGGQQECDVRRKLQGDRAEEWTPRTSCAPSFAGAVVPLFLLWRSLAGWRMVA</sequence>
<evidence type="ECO:0000313" key="1">
    <source>
        <dbReference type="EMBL" id="WOK92482.1"/>
    </source>
</evidence>
<reference evidence="1 2" key="1">
    <citation type="submission" date="2023-10" db="EMBL/GenBank/DDBJ databases">
        <title>Chromosome-scale genome assembly provides insights into flower coloration mechanisms of Canna indica.</title>
        <authorList>
            <person name="Li C."/>
        </authorList>
    </citation>
    <scope>NUCLEOTIDE SEQUENCE [LARGE SCALE GENOMIC DNA]</scope>
    <source>
        <tissue evidence="1">Flower</tissue>
    </source>
</reference>